<feature type="region of interest" description="Disordered" evidence="3">
    <location>
        <begin position="70"/>
        <end position="163"/>
    </location>
</feature>
<dbReference type="Proteomes" id="UP000011115">
    <property type="component" value="Unassembled WGS sequence"/>
</dbReference>
<evidence type="ECO:0000256" key="2">
    <source>
        <dbReference type="ARBA" id="ARBA00023242"/>
    </source>
</evidence>
<keyword evidence="2" id="KW-0539">Nucleus</keyword>
<gene>
    <name evidence="4" type="primary">LOC102588889</name>
</gene>
<evidence type="ECO:0000256" key="1">
    <source>
        <dbReference type="ARBA" id="ARBA00004123"/>
    </source>
</evidence>
<dbReference type="InterPro" id="IPR024097">
    <property type="entry name" value="bHLH_ZIP_TF"/>
</dbReference>
<comment type="subcellular location">
    <subcellularLocation>
        <location evidence="1">Nucleus</location>
    </subcellularLocation>
</comment>
<dbReference type="PANTHER" id="PTHR12565">
    <property type="entry name" value="STEROL REGULATORY ELEMENT-BINDING PROTEIN"/>
    <property type="match status" value="1"/>
</dbReference>
<keyword evidence="5" id="KW-1185">Reference proteome</keyword>
<organism evidence="4 5">
    <name type="scientific">Solanum tuberosum</name>
    <name type="common">Potato</name>
    <dbReference type="NCBI Taxonomy" id="4113"/>
    <lineage>
        <taxon>Eukaryota</taxon>
        <taxon>Viridiplantae</taxon>
        <taxon>Streptophyta</taxon>
        <taxon>Embryophyta</taxon>
        <taxon>Tracheophyta</taxon>
        <taxon>Spermatophyta</taxon>
        <taxon>Magnoliopsida</taxon>
        <taxon>eudicotyledons</taxon>
        <taxon>Gunneridae</taxon>
        <taxon>Pentapetalae</taxon>
        <taxon>asterids</taxon>
        <taxon>lamiids</taxon>
        <taxon>Solanales</taxon>
        <taxon>Solanaceae</taxon>
        <taxon>Solanoideae</taxon>
        <taxon>Solaneae</taxon>
        <taxon>Solanum</taxon>
    </lineage>
</organism>
<feature type="compositionally biased region" description="Low complexity" evidence="3">
    <location>
        <begin position="70"/>
        <end position="80"/>
    </location>
</feature>
<feature type="compositionally biased region" description="Basic and acidic residues" evidence="3">
    <location>
        <begin position="117"/>
        <end position="140"/>
    </location>
</feature>
<evidence type="ECO:0000256" key="3">
    <source>
        <dbReference type="SAM" id="MobiDB-lite"/>
    </source>
</evidence>
<dbReference type="GO" id="GO:0005634">
    <property type="term" value="C:nucleus"/>
    <property type="evidence" value="ECO:0007669"/>
    <property type="project" value="UniProtKB-SubCell"/>
</dbReference>
<accession>M1B960</accession>
<evidence type="ECO:0000313" key="4">
    <source>
        <dbReference type="EnsemblPlants" id="PGSC0003DMT400040020"/>
    </source>
</evidence>
<dbReference type="OrthoDB" id="1915602at2759"/>
<dbReference type="Gramene" id="PGSC0003DMT400040020">
    <property type="protein sequence ID" value="PGSC0003DMT400040020"/>
    <property type="gene ID" value="PGSC0003DMG400015482"/>
</dbReference>
<name>M1B960_SOLTU</name>
<dbReference type="AlphaFoldDB" id="M1B960"/>
<dbReference type="ExpressionAtlas" id="M1B960">
    <property type="expression patterns" value="baseline and differential"/>
</dbReference>
<sequence length="163" mass="18416">MLQMSVLERQRAVLERLYNHSKQQLSSLPQQELAHLFTGCFQGNFNNFNMFGGRESNFVNCQEMARPSFSTVSNSSITTVSPPPEKENDLSTMIAPRENVVSTKKRKAEFSEEEDCEKCPGNDSKENSKTSEVQKPDYIHVRARRGQATDSHSLAERVSALVE</sequence>
<dbReference type="PANTHER" id="PTHR12565:SF442">
    <property type="entry name" value="TRANSCRIPTION FACTOR HBI1"/>
    <property type="match status" value="1"/>
</dbReference>
<reference evidence="5" key="1">
    <citation type="journal article" date="2011" name="Nature">
        <title>Genome sequence and analysis of the tuber crop potato.</title>
        <authorList>
            <consortium name="The Potato Genome Sequencing Consortium"/>
        </authorList>
    </citation>
    <scope>NUCLEOTIDE SEQUENCE [LARGE SCALE GENOMIC DNA]</scope>
    <source>
        <strain evidence="5">cv. DM1-3 516 R44</strain>
    </source>
</reference>
<protein>
    <submittedName>
        <fullName evidence="4">Transcription factor bHLH63</fullName>
    </submittedName>
</protein>
<proteinExistence type="predicted"/>
<evidence type="ECO:0000313" key="5">
    <source>
        <dbReference type="Proteomes" id="UP000011115"/>
    </source>
</evidence>
<dbReference type="HOGENOM" id="CLU_1790304_0_0_1"/>
<dbReference type="EnsemblPlants" id="PGSC0003DMT400040020">
    <property type="protein sequence ID" value="PGSC0003DMT400040020"/>
    <property type="gene ID" value="PGSC0003DMG400015482"/>
</dbReference>
<reference evidence="4" key="2">
    <citation type="submission" date="2015-06" db="UniProtKB">
        <authorList>
            <consortium name="EnsemblPlants"/>
        </authorList>
    </citation>
    <scope>IDENTIFICATION</scope>
    <source>
        <strain evidence="4">DM1-3 516 R44</strain>
    </source>
</reference>
<dbReference type="GO" id="GO:0006355">
    <property type="term" value="P:regulation of DNA-templated transcription"/>
    <property type="evidence" value="ECO:0007669"/>
    <property type="project" value="InterPro"/>
</dbReference>